<dbReference type="PANTHER" id="PTHR21052:SF0">
    <property type="entry name" value="ALPHA-KETOGLUTARATE-DEPENDENT DIOXYGENASE ALKB HOMOLOG 7, MITOCHONDRIAL"/>
    <property type="match status" value="1"/>
</dbReference>
<dbReference type="STRING" id="225164.V4BZD2"/>
<gene>
    <name evidence="3" type="ORF">LOTGIDRAFT_118068</name>
</gene>
<evidence type="ECO:0000259" key="2">
    <source>
        <dbReference type="Pfam" id="PF13532"/>
    </source>
</evidence>
<protein>
    <recommendedName>
        <fullName evidence="2">Alpha-ketoglutarate-dependent dioxygenase AlkB-like domain-containing protein</fullName>
    </recommendedName>
</protein>
<evidence type="ECO:0000313" key="3">
    <source>
        <dbReference type="EMBL" id="ESO94504.1"/>
    </source>
</evidence>
<dbReference type="SUPFAM" id="SSF51197">
    <property type="entry name" value="Clavaminate synthase-like"/>
    <property type="match status" value="1"/>
</dbReference>
<dbReference type="OrthoDB" id="28127at2759"/>
<dbReference type="Gene3D" id="2.60.120.590">
    <property type="entry name" value="Alpha-ketoglutarate-dependent dioxygenase AlkB-like"/>
    <property type="match status" value="1"/>
</dbReference>
<feature type="domain" description="Alpha-ketoglutarate-dependent dioxygenase AlkB-like" evidence="2">
    <location>
        <begin position="27"/>
        <end position="167"/>
    </location>
</feature>
<dbReference type="OMA" id="VEPHMKR"/>
<dbReference type="InterPro" id="IPR037151">
    <property type="entry name" value="AlkB-like_sf"/>
</dbReference>
<dbReference type="GO" id="GO:0005759">
    <property type="term" value="C:mitochondrial matrix"/>
    <property type="evidence" value="ECO:0007669"/>
    <property type="project" value="TreeGrafter"/>
</dbReference>
<comment type="cofactor">
    <cofactor evidence="1">
        <name>Fe(2+)</name>
        <dbReference type="ChEBI" id="CHEBI:29033"/>
    </cofactor>
</comment>
<dbReference type="HOGENOM" id="CLU_092162_2_0_1"/>
<dbReference type="GO" id="GO:0006631">
    <property type="term" value="P:fatty acid metabolic process"/>
    <property type="evidence" value="ECO:0007669"/>
    <property type="project" value="TreeGrafter"/>
</dbReference>
<dbReference type="KEGG" id="lgi:LOTGIDRAFT_118068"/>
<evidence type="ECO:0000313" key="4">
    <source>
        <dbReference type="Proteomes" id="UP000030746"/>
    </source>
</evidence>
<dbReference type="GO" id="GO:0006974">
    <property type="term" value="P:DNA damage response"/>
    <property type="evidence" value="ECO:0007669"/>
    <property type="project" value="InterPro"/>
</dbReference>
<dbReference type="InterPro" id="IPR027450">
    <property type="entry name" value="AlkB-like"/>
</dbReference>
<dbReference type="RefSeq" id="XP_009054788.1">
    <property type="nucleotide sequence ID" value="XM_009056540.1"/>
</dbReference>
<dbReference type="EMBL" id="KB201802">
    <property type="protein sequence ID" value="ESO94504.1"/>
    <property type="molecule type" value="Genomic_DNA"/>
</dbReference>
<dbReference type="CTD" id="20231575"/>
<dbReference type="GeneID" id="20231575"/>
<dbReference type="Pfam" id="PF13532">
    <property type="entry name" value="2OG-FeII_Oxy_2"/>
    <property type="match status" value="1"/>
</dbReference>
<dbReference type="PANTHER" id="PTHR21052">
    <property type="entry name" value="SPERMATOGENESIS ASSOCIATED 11-RELATED"/>
    <property type="match status" value="1"/>
</dbReference>
<accession>V4BZD2</accession>
<reference evidence="3 4" key="1">
    <citation type="journal article" date="2013" name="Nature">
        <title>Insights into bilaterian evolution from three spiralian genomes.</title>
        <authorList>
            <person name="Simakov O."/>
            <person name="Marletaz F."/>
            <person name="Cho S.J."/>
            <person name="Edsinger-Gonzales E."/>
            <person name="Havlak P."/>
            <person name="Hellsten U."/>
            <person name="Kuo D.H."/>
            <person name="Larsson T."/>
            <person name="Lv J."/>
            <person name="Arendt D."/>
            <person name="Savage R."/>
            <person name="Osoegawa K."/>
            <person name="de Jong P."/>
            <person name="Grimwood J."/>
            <person name="Chapman J.A."/>
            <person name="Shapiro H."/>
            <person name="Aerts A."/>
            <person name="Otillar R.P."/>
            <person name="Terry A.Y."/>
            <person name="Boore J.L."/>
            <person name="Grigoriev I.V."/>
            <person name="Lindberg D.R."/>
            <person name="Seaver E.C."/>
            <person name="Weisblat D.A."/>
            <person name="Putnam N.H."/>
            <person name="Rokhsar D.S."/>
        </authorList>
    </citation>
    <scope>NUCLEOTIDE SEQUENCE [LARGE SCALE GENOMIC DNA]</scope>
</reference>
<dbReference type="InterPro" id="IPR032870">
    <property type="entry name" value="ALKBH7-like"/>
</dbReference>
<organism evidence="3 4">
    <name type="scientific">Lottia gigantea</name>
    <name type="common">Giant owl limpet</name>
    <dbReference type="NCBI Taxonomy" id="225164"/>
    <lineage>
        <taxon>Eukaryota</taxon>
        <taxon>Metazoa</taxon>
        <taxon>Spiralia</taxon>
        <taxon>Lophotrochozoa</taxon>
        <taxon>Mollusca</taxon>
        <taxon>Gastropoda</taxon>
        <taxon>Patellogastropoda</taxon>
        <taxon>Lottioidea</taxon>
        <taxon>Lottiidae</taxon>
        <taxon>Lottia</taxon>
    </lineage>
</organism>
<dbReference type="AlphaFoldDB" id="V4BZD2"/>
<evidence type="ECO:0000256" key="1">
    <source>
        <dbReference type="ARBA" id="ARBA00001954"/>
    </source>
</evidence>
<sequence>MKVYENFLTEKEEESLMLEIEPQIKRIRYQDTHWDDAIHGYRETERKVWNSVNQEILKKVRDISFAPGTPQIDFTHILDIKKDGYIKPHIDAVRFCGRIIAGLCLLSPCVMRLVLEKDKGKYADILLNRRALYVMKDRARYEYTHEVLAAEKSYFKGNIVPRDRRVSVICRNQPK</sequence>
<proteinExistence type="predicted"/>
<name>V4BZD2_LOTGI</name>
<dbReference type="Proteomes" id="UP000030746">
    <property type="component" value="Unassembled WGS sequence"/>
</dbReference>
<keyword evidence="4" id="KW-1185">Reference proteome</keyword>